<keyword evidence="5" id="KW-1015">Disulfide bond</keyword>
<dbReference type="PROSITE" id="PS00472">
    <property type="entry name" value="SMALL_CYTOKINES_CC"/>
    <property type="match status" value="1"/>
</dbReference>
<dbReference type="GO" id="GO:0006954">
    <property type="term" value="P:inflammatory response"/>
    <property type="evidence" value="ECO:0007669"/>
    <property type="project" value="TreeGrafter"/>
</dbReference>
<keyword evidence="3 7" id="KW-0202">Cytokine</keyword>
<dbReference type="Pfam" id="PF00048">
    <property type="entry name" value="IL8"/>
    <property type="match status" value="1"/>
</dbReference>
<keyword evidence="6" id="KW-0325">Glycoprotein</keyword>
<sequence length="96" mass="10890">MKLITVALVCLLVAGLWLQDVDSRSMHVSSSNCCFVFAKRMIPVKQIQCYKNSSSSCSHPDGLIFKMKRGRESCVLKTEQWVKHNLKKINICSVDQ</sequence>
<dbReference type="RefSeq" id="XP_019485587.1">
    <property type="nucleotide sequence ID" value="XM_019630042.1"/>
</dbReference>
<dbReference type="GO" id="GO:0005615">
    <property type="term" value="C:extracellular space"/>
    <property type="evidence" value="ECO:0007669"/>
    <property type="project" value="UniProtKB-KW"/>
</dbReference>
<keyword evidence="9" id="KW-1185">Reference proteome</keyword>
<dbReference type="GO" id="GO:0070098">
    <property type="term" value="P:chemokine-mediated signaling pathway"/>
    <property type="evidence" value="ECO:0007669"/>
    <property type="project" value="TreeGrafter"/>
</dbReference>
<organism evidence="9 10">
    <name type="scientific">Hipposideros armiger</name>
    <name type="common">Great Himalayan leaf-nosed bat</name>
    <dbReference type="NCBI Taxonomy" id="186990"/>
    <lineage>
        <taxon>Eukaryota</taxon>
        <taxon>Metazoa</taxon>
        <taxon>Chordata</taxon>
        <taxon>Craniata</taxon>
        <taxon>Vertebrata</taxon>
        <taxon>Euteleostomi</taxon>
        <taxon>Mammalia</taxon>
        <taxon>Eutheria</taxon>
        <taxon>Laurasiatheria</taxon>
        <taxon>Chiroptera</taxon>
        <taxon>Yinpterochiroptera</taxon>
        <taxon>Rhinolophoidea</taxon>
        <taxon>Hipposideridae</taxon>
        <taxon>Hipposideros</taxon>
    </lineage>
</organism>
<accession>A0A8B7QC32</accession>
<protein>
    <recommendedName>
        <fullName evidence="7">C-C motif chemokine</fullName>
    </recommendedName>
</protein>
<dbReference type="InterPro" id="IPR039809">
    <property type="entry name" value="Chemokine_b/g/d"/>
</dbReference>
<dbReference type="GO" id="GO:0048245">
    <property type="term" value="P:eosinophil chemotaxis"/>
    <property type="evidence" value="ECO:0007669"/>
    <property type="project" value="TreeGrafter"/>
</dbReference>
<evidence type="ECO:0000259" key="8">
    <source>
        <dbReference type="SMART" id="SM00199"/>
    </source>
</evidence>
<evidence type="ECO:0000313" key="9">
    <source>
        <dbReference type="Proteomes" id="UP000694851"/>
    </source>
</evidence>
<evidence type="ECO:0000256" key="5">
    <source>
        <dbReference type="ARBA" id="ARBA00023157"/>
    </source>
</evidence>
<evidence type="ECO:0000256" key="3">
    <source>
        <dbReference type="ARBA" id="ARBA00022514"/>
    </source>
</evidence>
<dbReference type="OrthoDB" id="9447832at2759"/>
<dbReference type="PANTHER" id="PTHR12015:SF5">
    <property type="entry name" value="C-C MOTIF CHEMOKINE 1"/>
    <property type="match status" value="1"/>
</dbReference>
<gene>
    <name evidence="10" type="primary">CCL1</name>
</gene>
<dbReference type="InterPro" id="IPR000827">
    <property type="entry name" value="Chemokine_CC_CS"/>
</dbReference>
<dbReference type="FunFam" id="2.40.50.40:FF:000033">
    <property type="entry name" value="C-C motif chemokine 1"/>
    <property type="match status" value="1"/>
</dbReference>
<dbReference type="GO" id="GO:0048020">
    <property type="term" value="F:CCR chemokine receptor binding"/>
    <property type="evidence" value="ECO:0007669"/>
    <property type="project" value="TreeGrafter"/>
</dbReference>
<name>A0A8B7QC32_HIPAR</name>
<evidence type="ECO:0000256" key="7">
    <source>
        <dbReference type="RuleBase" id="RU361150"/>
    </source>
</evidence>
<evidence type="ECO:0000256" key="1">
    <source>
        <dbReference type="ARBA" id="ARBA00010868"/>
    </source>
</evidence>
<dbReference type="GeneID" id="109374977"/>
<keyword evidence="7" id="KW-0964">Secreted</keyword>
<dbReference type="GO" id="GO:0008009">
    <property type="term" value="F:chemokine activity"/>
    <property type="evidence" value="ECO:0007669"/>
    <property type="project" value="InterPro"/>
</dbReference>
<keyword evidence="4 7" id="KW-0732">Signal</keyword>
<evidence type="ECO:0000256" key="6">
    <source>
        <dbReference type="ARBA" id="ARBA00023180"/>
    </source>
</evidence>
<dbReference type="PANTHER" id="PTHR12015">
    <property type="entry name" value="SMALL INDUCIBLE CYTOKINE A"/>
    <property type="match status" value="1"/>
</dbReference>
<dbReference type="InterPro" id="IPR036048">
    <property type="entry name" value="Interleukin_8-like_sf"/>
</dbReference>
<dbReference type="CTD" id="6346"/>
<feature type="chain" id="PRO_5034546865" description="C-C motif chemokine" evidence="7">
    <location>
        <begin position="24"/>
        <end position="96"/>
    </location>
</feature>
<feature type="domain" description="Chemokine interleukin-8-like" evidence="8">
    <location>
        <begin position="30"/>
        <end position="89"/>
    </location>
</feature>
<evidence type="ECO:0000256" key="2">
    <source>
        <dbReference type="ARBA" id="ARBA00022500"/>
    </source>
</evidence>
<dbReference type="InterPro" id="IPR001811">
    <property type="entry name" value="Chemokine_IL8-like_dom"/>
</dbReference>
<comment type="subcellular location">
    <subcellularLocation>
        <location evidence="7">Secreted</location>
    </subcellularLocation>
</comment>
<dbReference type="Proteomes" id="UP000694851">
    <property type="component" value="Unplaced"/>
</dbReference>
<keyword evidence="2 7" id="KW-0145">Chemotaxis</keyword>
<dbReference type="Gene3D" id="2.40.50.40">
    <property type="match status" value="1"/>
</dbReference>
<comment type="similarity">
    <text evidence="1 7">Belongs to the intercrine beta (chemokine CC) family.</text>
</comment>
<dbReference type="AlphaFoldDB" id="A0A8B7QC32"/>
<dbReference type="SMART" id="SM00199">
    <property type="entry name" value="SCY"/>
    <property type="match status" value="1"/>
</dbReference>
<dbReference type="GO" id="GO:0061844">
    <property type="term" value="P:antimicrobial humoral immune response mediated by antimicrobial peptide"/>
    <property type="evidence" value="ECO:0007669"/>
    <property type="project" value="TreeGrafter"/>
</dbReference>
<dbReference type="KEGG" id="hai:109374977"/>
<evidence type="ECO:0000256" key="4">
    <source>
        <dbReference type="ARBA" id="ARBA00022729"/>
    </source>
</evidence>
<reference evidence="10" key="1">
    <citation type="submission" date="2025-08" db="UniProtKB">
        <authorList>
            <consortium name="RefSeq"/>
        </authorList>
    </citation>
    <scope>IDENTIFICATION</scope>
    <source>
        <tissue evidence="10">Muscle</tissue>
    </source>
</reference>
<feature type="signal peptide" evidence="7">
    <location>
        <begin position="1"/>
        <end position="23"/>
    </location>
</feature>
<proteinExistence type="inferred from homology"/>
<dbReference type="GO" id="GO:0030335">
    <property type="term" value="P:positive regulation of cell migration"/>
    <property type="evidence" value="ECO:0007669"/>
    <property type="project" value="TreeGrafter"/>
</dbReference>
<dbReference type="SUPFAM" id="SSF54117">
    <property type="entry name" value="Interleukin 8-like chemokines"/>
    <property type="match status" value="1"/>
</dbReference>
<evidence type="ECO:0000313" key="10">
    <source>
        <dbReference type="RefSeq" id="XP_019485587.1"/>
    </source>
</evidence>